<evidence type="ECO:0000313" key="9">
    <source>
        <dbReference type="Proteomes" id="UP000245708"/>
    </source>
</evidence>
<comment type="subcellular location">
    <subcellularLocation>
        <location evidence="1">Cell membrane</location>
        <topology evidence="1">Multi-pass membrane protein</topology>
    </subcellularLocation>
</comment>
<dbReference type="RefSeq" id="WP_109667202.1">
    <property type="nucleotide sequence ID" value="NZ_QGGW01000003.1"/>
</dbReference>
<dbReference type="InterPro" id="IPR051907">
    <property type="entry name" value="DoxX-like_oxidoreductase"/>
</dbReference>
<evidence type="ECO:0000256" key="4">
    <source>
        <dbReference type="ARBA" id="ARBA00022692"/>
    </source>
</evidence>
<comment type="caution">
    <text evidence="8">The sequence shown here is derived from an EMBL/GenBank/DDBJ whole genome shotgun (WGS) entry which is preliminary data.</text>
</comment>
<feature type="transmembrane region" description="Helical" evidence="7">
    <location>
        <begin position="87"/>
        <end position="108"/>
    </location>
</feature>
<dbReference type="PANTHER" id="PTHR33452">
    <property type="entry name" value="OXIDOREDUCTASE CATD-RELATED"/>
    <property type="match status" value="1"/>
</dbReference>
<dbReference type="AlphaFoldDB" id="A0A316GIU6"/>
<evidence type="ECO:0000256" key="7">
    <source>
        <dbReference type="SAM" id="Phobius"/>
    </source>
</evidence>
<dbReference type="EMBL" id="QGGW01000003">
    <property type="protein sequence ID" value="PWK61017.1"/>
    <property type="molecule type" value="Genomic_DNA"/>
</dbReference>
<keyword evidence="4 7" id="KW-0812">Transmembrane</keyword>
<accession>A0A316GIU6</accession>
<comment type="similarity">
    <text evidence="2">Belongs to the DoxX family.</text>
</comment>
<feature type="transmembrane region" description="Helical" evidence="7">
    <location>
        <begin position="22"/>
        <end position="41"/>
    </location>
</feature>
<keyword evidence="3" id="KW-1003">Cell membrane</keyword>
<evidence type="ECO:0000256" key="2">
    <source>
        <dbReference type="ARBA" id="ARBA00006679"/>
    </source>
</evidence>
<dbReference type="PANTHER" id="PTHR33452:SF1">
    <property type="entry name" value="INNER MEMBRANE PROTEIN YPHA-RELATED"/>
    <property type="match status" value="1"/>
</dbReference>
<name>A0A316GIU6_9RHOB</name>
<evidence type="ECO:0000256" key="6">
    <source>
        <dbReference type="ARBA" id="ARBA00023136"/>
    </source>
</evidence>
<keyword evidence="9" id="KW-1185">Reference proteome</keyword>
<proteinExistence type="inferred from homology"/>
<evidence type="ECO:0000256" key="3">
    <source>
        <dbReference type="ARBA" id="ARBA00022475"/>
    </source>
</evidence>
<dbReference type="InterPro" id="IPR032808">
    <property type="entry name" value="DoxX"/>
</dbReference>
<dbReference type="OrthoDB" id="121744at2"/>
<keyword evidence="5 7" id="KW-1133">Transmembrane helix</keyword>
<evidence type="ECO:0000313" key="8">
    <source>
        <dbReference type="EMBL" id="PWK61017.1"/>
    </source>
</evidence>
<evidence type="ECO:0000256" key="5">
    <source>
        <dbReference type="ARBA" id="ARBA00022989"/>
    </source>
</evidence>
<dbReference type="GO" id="GO:0005886">
    <property type="term" value="C:plasma membrane"/>
    <property type="evidence" value="ECO:0007669"/>
    <property type="project" value="UniProtKB-SubCell"/>
</dbReference>
<reference evidence="8 9" key="1">
    <citation type="submission" date="2018-05" db="EMBL/GenBank/DDBJ databases">
        <title>Genomic Encyclopedia of Type Strains, Phase IV (KMG-IV): sequencing the most valuable type-strain genomes for metagenomic binning, comparative biology and taxonomic classification.</title>
        <authorList>
            <person name="Goeker M."/>
        </authorList>
    </citation>
    <scope>NUCLEOTIDE SEQUENCE [LARGE SCALE GENOMIC DNA]</scope>
    <source>
        <strain evidence="8 9">DSM 16097</strain>
    </source>
</reference>
<dbReference type="Pfam" id="PF07681">
    <property type="entry name" value="DoxX"/>
    <property type="match status" value="1"/>
</dbReference>
<gene>
    <name evidence="8" type="ORF">C7455_103217</name>
</gene>
<sequence length="191" mass="20729">MQSLIALHARIFDALETHVAPTLLPTLARFIFVAVLFLYYWNSGLTKLGDGLSGLFTLSTGAYVQILPRVFDAVGYDPSALGLFPKLIVFFGTWTEFLLPILLLIGLFTRLAALGMSGFVLVQTWVDVMGHGAALGSLFDRHANGLIDTRLLWLFPLVYLVLKGAGPLSVDAALARRQTPSAALTPASQPR</sequence>
<evidence type="ECO:0000256" key="1">
    <source>
        <dbReference type="ARBA" id="ARBA00004651"/>
    </source>
</evidence>
<protein>
    <submittedName>
        <fullName evidence="8">Putative oxidoreductase</fullName>
    </submittedName>
</protein>
<organism evidence="8 9">
    <name type="scientific">Roseicyclus mahoneyensis</name>
    <dbReference type="NCBI Taxonomy" id="164332"/>
    <lineage>
        <taxon>Bacteria</taxon>
        <taxon>Pseudomonadati</taxon>
        <taxon>Pseudomonadota</taxon>
        <taxon>Alphaproteobacteria</taxon>
        <taxon>Rhodobacterales</taxon>
        <taxon>Roseobacteraceae</taxon>
        <taxon>Roseicyclus</taxon>
    </lineage>
</organism>
<dbReference type="Proteomes" id="UP000245708">
    <property type="component" value="Unassembled WGS sequence"/>
</dbReference>
<feature type="transmembrane region" description="Helical" evidence="7">
    <location>
        <begin position="48"/>
        <end position="67"/>
    </location>
</feature>
<keyword evidence="6 7" id="KW-0472">Membrane</keyword>